<reference evidence="2" key="1">
    <citation type="submission" date="2020-12" db="EMBL/GenBank/DDBJ databases">
        <title>PHA producing bacteria isolated from mangrove.</title>
        <authorList>
            <person name="Zheng W."/>
            <person name="Yu S."/>
            <person name="Huang Y."/>
        </authorList>
    </citation>
    <scope>NUCLEOTIDE SEQUENCE</scope>
    <source>
        <strain evidence="2">GN22-4</strain>
    </source>
</reference>
<dbReference type="AlphaFoldDB" id="A0A8I1MCM3"/>
<dbReference type="KEGG" id="bfx:BC359_05940"/>
<dbReference type="PIRSF" id="PIRSF021350">
    <property type="entry name" value="UCP021350"/>
    <property type="match status" value="1"/>
</dbReference>
<gene>
    <name evidence="2" type="ORF">JF537_01535</name>
    <name evidence="3" type="ORF">RIB56_19010</name>
</gene>
<reference evidence="5" key="2">
    <citation type="submission" date="2023-07" db="EMBL/GenBank/DDBJ databases">
        <title>Draft genomic sequences of Priestia flexa CCM isolated from the soil of an abandoned mine contaminated by free cyanide in the high Andean zone of Tacna, Peru.</title>
        <authorList>
            <person name="Caceda Quiroz C.J."/>
            <person name="Maraza Chooque G.J."/>
            <person name="Fora Quispe G.L."/>
            <person name="Carpio Mamani M."/>
        </authorList>
    </citation>
    <scope>NUCLEOTIDE SEQUENCE [LARGE SCALE GENOMIC DNA]</scope>
    <source>
        <strain evidence="5">CCM</strain>
    </source>
</reference>
<dbReference type="RefSeq" id="WP_078990515.1">
    <property type="nucleotide sequence ID" value="NZ_CM125968.1"/>
</dbReference>
<proteinExistence type="predicted"/>
<evidence type="ECO:0000313" key="5">
    <source>
        <dbReference type="Proteomes" id="UP001284771"/>
    </source>
</evidence>
<evidence type="ECO:0000313" key="3">
    <source>
        <dbReference type="EMBL" id="MDW8518204.1"/>
    </source>
</evidence>
<protein>
    <submittedName>
        <fullName evidence="2">Helix-turn-helix domain-containing protein</fullName>
    </submittedName>
</protein>
<feature type="domain" description="Helicase Helix-turn-helix" evidence="1">
    <location>
        <begin position="257"/>
        <end position="344"/>
    </location>
</feature>
<dbReference type="Gene3D" id="1.10.10.1390">
    <property type="entry name" value="ATP-dependent DNA helicase RecQ"/>
    <property type="match status" value="1"/>
</dbReference>
<dbReference type="GeneID" id="93683563"/>
<dbReference type="EMBL" id="JAWUZT010000084">
    <property type="protein sequence ID" value="MDW8518204.1"/>
    <property type="molecule type" value="Genomic_DNA"/>
</dbReference>
<accession>A0A8I1MCM3</accession>
<dbReference type="Pfam" id="PF14493">
    <property type="entry name" value="HTH_40"/>
    <property type="match status" value="1"/>
</dbReference>
<name>A0A8I1MCM3_9BACI</name>
<dbReference type="InterPro" id="IPR029491">
    <property type="entry name" value="Helicase_HTH"/>
</dbReference>
<comment type="caution">
    <text evidence="2">The sequence shown here is derived from an EMBL/GenBank/DDBJ whole genome shotgun (WGS) entry which is preliminary data.</text>
</comment>
<organism evidence="2 4">
    <name type="scientific">Priestia flexa</name>
    <dbReference type="NCBI Taxonomy" id="86664"/>
    <lineage>
        <taxon>Bacteria</taxon>
        <taxon>Bacillati</taxon>
        <taxon>Bacillota</taxon>
        <taxon>Bacilli</taxon>
        <taxon>Bacillales</taxon>
        <taxon>Bacillaceae</taxon>
        <taxon>Priestia</taxon>
    </lineage>
</organism>
<dbReference type="InterPro" id="IPR008308">
    <property type="entry name" value="YpbB-like"/>
</dbReference>
<dbReference type="EMBL" id="JAEMWV010000001">
    <property type="protein sequence ID" value="MBN8250258.1"/>
    <property type="molecule type" value="Genomic_DNA"/>
</dbReference>
<dbReference type="Proteomes" id="UP001284771">
    <property type="component" value="Unassembled WGS sequence"/>
</dbReference>
<sequence>MNYIQTVMLYSMQQLKGERTVYGIYHIVAGKKSAQTIQDGKIFGLSFLFQSFSYLKKETFSLYVKELTSHQFIKEVDHQKYMLTSKGEEALHQQLREWPLPAKLSGWQFASSTQLFLSRLTLFIQTISNLQYFQKGFLPITQDPETIQWVKAYLFSQSYSREELAKRLFNELKCILTKCSSQNADVFVQHLSGYKRIGLTKSQLAEYYKMNEHYVHLLMISVVHQIIEQISECRSEFPVLQQFIQDVHMTVPLTASTVKTYEWLQKGKSLKEVARIRRLKESTIEDHIAELALFLPNFTIDDYVKVEDQKEIMNAFEALNTNQLKEIKKRVSDHLTYFQIRLVLAKCVTN</sequence>
<keyword evidence="5" id="KW-1185">Reference proteome</keyword>
<evidence type="ECO:0000259" key="1">
    <source>
        <dbReference type="Pfam" id="PF14493"/>
    </source>
</evidence>
<reference evidence="3" key="3">
    <citation type="submission" date="2024-05" db="EMBL/GenBank/DDBJ databases">
        <title>Draft genomic sequences of Priestia flexa CCM isolated from the soil of an abandoned mine contaminated by free cyanide in the high Andean zone of Tacna, Peru.</title>
        <authorList>
            <person name="Caceda Quiroz C.J."/>
            <person name="Maraza Chooque G.J."/>
            <person name="Fora Quispe G.L."/>
            <person name="Carpio Mamani M."/>
        </authorList>
    </citation>
    <scope>NUCLEOTIDE SEQUENCE</scope>
    <source>
        <strain evidence="3">CCM</strain>
    </source>
</reference>
<evidence type="ECO:0000313" key="4">
    <source>
        <dbReference type="Proteomes" id="UP000664578"/>
    </source>
</evidence>
<evidence type="ECO:0000313" key="2">
    <source>
        <dbReference type="EMBL" id="MBN8250258.1"/>
    </source>
</evidence>
<dbReference type="Proteomes" id="UP000664578">
    <property type="component" value="Unassembled WGS sequence"/>
</dbReference>